<name>X5IEA0_9ECHN</name>
<evidence type="ECO:0000256" key="2">
    <source>
        <dbReference type="ARBA" id="ARBA00023155"/>
    </source>
</evidence>
<dbReference type="AlphaFoldDB" id="X5IEA0"/>
<proteinExistence type="evidence at transcript level"/>
<feature type="DNA-binding region" description="Homeobox" evidence="4">
    <location>
        <begin position="235"/>
        <end position="294"/>
    </location>
</feature>
<feature type="compositionally biased region" description="Low complexity" evidence="6">
    <location>
        <begin position="200"/>
        <end position="221"/>
    </location>
</feature>
<feature type="domain" description="Homeobox" evidence="7">
    <location>
        <begin position="233"/>
        <end position="293"/>
    </location>
</feature>
<sequence length="372" mass="39718">MQAVEYYERGPAIYGADYFTGQTGTANGYVYGASTGHHHHQQYYYHDQGQSALNGSGGYHGLDPREAAEATGLYGAGESPDRASSGGAGGSGGGDTAGGSCGEQDICGGMLNCRTGAGIPGQGPKAIYPWMMESRQNTRQKKLPECGVLDQDEKKKPLTVLAPEAPLVSMTSTNTAGAGPGQTTSSVPAGVITTNTTANGVSPRSDSSSSSGPTNTSNTGSSSGGKSEGNGGSSPKRNRTAFTSAQLVELEKEFHFNRYLCRPRRVEMAKSLSLTERQIKIWFQNRRMKYKRDMKESERAERGIKVSDSVLARQAERAGHVGESFLFGYHPSTSSHHSDRTFRGAPPYCQYSTYSCSAQEQSLEATPHLTHL</sequence>
<evidence type="ECO:0000259" key="7">
    <source>
        <dbReference type="PROSITE" id="PS50071"/>
    </source>
</evidence>
<dbReference type="GO" id="GO:0048513">
    <property type="term" value="P:animal organ development"/>
    <property type="evidence" value="ECO:0007669"/>
    <property type="project" value="UniProtKB-ARBA"/>
</dbReference>
<keyword evidence="3 4" id="KW-0539">Nucleus</keyword>
<evidence type="ECO:0000256" key="3">
    <source>
        <dbReference type="ARBA" id="ARBA00023242"/>
    </source>
</evidence>
<dbReference type="PANTHER" id="PTHR45664:SF18">
    <property type="entry name" value="HOMEOBOX PROTEIN HOX3"/>
    <property type="match status" value="1"/>
</dbReference>
<dbReference type="InterPro" id="IPR009057">
    <property type="entry name" value="Homeodomain-like_sf"/>
</dbReference>
<dbReference type="EMBL" id="AB779695">
    <property type="protein sequence ID" value="BAO57697.1"/>
    <property type="molecule type" value="mRNA"/>
</dbReference>
<dbReference type="PRINTS" id="PR00024">
    <property type="entry name" value="HOMEOBOX"/>
</dbReference>
<evidence type="ECO:0000313" key="8">
    <source>
        <dbReference type="EMBL" id="BAO57697.1"/>
    </source>
</evidence>
<dbReference type="GO" id="GO:0000978">
    <property type="term" value="F:RNA polymerase II cis-regulatory region sequence-specific DNA binding"/>
    <property type="evidence" value="ECO:0007669"/>
    <property type="project" value="TreeGrafter"/>
</dbReference>
<dbReference type="GO" id="GO:0000981">
    <property type="term" value="F:DNA-binding transcription factor activity, RNA polymerase II-specific"/>
    <property type="evidence" value="ECO:0007669"/>
    <property type="project" value="InterPro"/>
</dbReference>
<dbReference type="GO" id="GO:0005634">
    <property type="term" value="C:nucleus"/>
    <property type="evidence" value="ECO:0007669"/>
    <property type="project" value="UniProtKB-SubCell"/>
</dbReference>
<dbReference type="PANTHER" id="PTHR45664">
    <property type="entry name" value="PROTEIN ZERKNUELLT 1-RELATED"/>
    <property type="match status" value="1"/>
</dbReference>
<comment type="subcellular location">
    <subcellularLocation>
        <location evidence="4 5">Nucleus</location>
    </subcellularLocation>
</comment>
<dbReference type="Gene3D" id="1.10.10.60">
    <property type="entry name" value="Homeodomain-like"/>
    <property type="match status" value="1"/>
</dbReference>
<reference evidence="8" key="1">
    <citation type="submission" date="2013-01" db="EMBL/GenBank/DDBJ databases">
        <title>Hox genes in echinoderms: conservation and a unique co-option.</title>
        <authorList>
            <person name="Tsuchimoto J."/>
            <person name="Yamaguchi M."/>
        </authorList>
    </citation>
    <scope>NUCLEOTIDE SEQUENCE</scope>
    <source>
        <tissue evidence="8">Embryo</tissue>
    </source>
</reference>
<evidence type="ECO:0000256" key="5">
    <source>
        <dbReference type="RuleBase" id="RU000682"/>
    </source>
</evidence>
<feature type="compositionally biased region" description="Gly residues" evidence="6">
    <location>
        <begin position="222"/>
        <end position="232"/>
    </location>
</feature>
<dbReference type="SMART" id="SM00389">
    <property type="entry name" value="HOX"/>
    <property type="match status" value="1"/>
</dbReference>
<feature type="compositionally biased region" description="Gly residues" evidence="6">
    <location>
        <begin position="86"/>
        <end position="97"/>
    </location>
</feature>
<dbReference type="InterPro" id="IPR020479">
    <property type="entry name" value="HD_metazoa"/>
</dbReference>
<dbReference type="SUPFAM" id="SSF46689">
    <property type="entry name" value="Homeodomain-like"/>
    <property type="match status" value="1"/>
</dbReference>
<keyword evidence="2 4" id="KW-0371">Homeobox</keyword>
<organism evidence="8">
    <name type="scientific">Peronella japonica</name>
    <dbReference type="NCBI Taxonomy" id="262331"/>
    <lineage>
        <taxon>Eukaryota</taxon>
        <taxon>Metazoa</taxon>
        <taxon>Echinodermata</taxon>
        <taxon>Eleutherozoa</taxon>
        <taxon>Echinozoa</taxon>
        <taxon>Echinoidea</taxon>
        <taxon>Euechinoidea</taxon>
        <taxon>Gnathostomata</taxon>
        <taxon>Clypeasteroida</taxon>
        <taxon>Laganidae</taxon>
        <taxon>Peronella</taxon>
    </lineage>
</organism>
<dbReference type="InterPro" id="IPR017970">
    <property type="entry name" value="Homeobox_CS"/>
</dbReference>
<protein>
    <submittedName>
        <fullName evidence="8">Transcription factor Hox3</fullName>
    </submittedName>
</protein>
<evidence type="ECO:0000256" key="1">
    <source>
        <dbReference type="ARBA" id="ARBA00023125"/>
    </source>
</evidence>
<dbReference type="InterPro" id="IPR001356">
    <property type="entry name" value="HD"/>
</dbReference>
<feature type="compositionally biased region" description="Polar residues" evidence="6">
    <location>
        <begin position="169"/>
        <end position="199"/>
    </location>
</feature>
<dbReference type="FunFam" id="1.10.10.60:FF:000176">
    <property type="entry name" value="pancreas/duodenum homeobox protein 1"/>
    <property type="match status" value="1"/>
</dbReference>
<gene>
    <name evidence="8" type="primary">PjHox3</name>
</gene>
<feature type="region of interest" description="Disordered" evidence="6">
    <location>
        <begin position="144"/>
        <end position="238"/>
    </location>
</feature>
<evidence type="ECO:0000256" key="4">
    <source>
        <dbReference type="PROSITE-ProRule" id="PRU00108"/>
    </source>
</evidence>
<evidence type="ECO:0000256" key="6">
    <source>
        <dbReference type="SAM" id="MobiDB-lite"/>
    </source>
</evidence>
<accession>X5IEA0</accession>
<dbReference type="PROSITE" id="PS00027">
    <property type="entry name" value="HOMEOBOX_1"/>
    <property type="match status" value="1"/>
</dbReference>
<dbReference type="Pfam" id="PF00046">
    <property type="entry name" value="Homeodomain"/>
    <property type="match status" value="1"/>
</dbReference>
<keyword evidence="1 4" id="KW-0238">DNA-binding</keyword>
<dbReference type="CDD" id="cd00086">
    <property type="entry name" value="homeodomain"/>
    <property type="match status" value="1"/>
</dbReference>
<dbReference type="PROSITE" id="PS50071">
    <property type="entry name" value="HOMEOBOX_2"/>
    <property type="match status" value="1"/>
</dbReference>
<feature type="region of interest" description="Disordered" evidence="6">
    <location>
        <begin position="74"/>
        <end position="97"/>
    </location>
</feature>